<dbReference type="InterPro" id="IPR009057">
    <property type="entry name" value="Homeodomain-like_sf"/>
</dbReference>
<dbReference type="SUPFAM" id="SSF48498">
    <property type="entry name" value="Tetracyclin repressor-like, C-terminal domain"/>
    <property type="match status" value="1"/>
</dbReference>
<dbReference type="Pfam" id="PF00440">
    <property type="entry name" value="TetR_N"/>
    <property type="match status" value="1"/>
</dbReference>
<dbReference type="PROSITE" id="PS50977">
    <property type="entry name" value="HTH_TETR_2"/>
    <property type="match status" value="1"/>
</dbReference>
<dbReference type="Proteomes" id="UP000244893">
    <property type="component" value="Unassembled WGS sequence"/>
</dbReference>
<dbReference type="PANTHER" id="PTHR47506">
    <property type="entry name" value="TRANSCRIPTIONAL REGULATORY PROTEIN"/>
    <property type="match status" value="1"/>
</dbReference>
<dbReference type="GO" id="GO:0003677">
    <property type="term" value="F:DNA binding"/>
    <property type="evidence" value="ECO:0007669"/>
    <property type="project" value="UniProtKB-UniRule"/>
</dbReference>
<dbReference type="Pfam" id="PF16925">
    <property type="entry name" value="TetR_C_13"/>
    <property type="match status" value="1"/>
</dbReference>
<feature type="domain" description="HTH tetR-type" evidence="5">
    <location>
        <begin position="20"/>
        <end position="80"/>
    </location>
</feature>
<dbReference type="OrthoDB" id="4214267at2"/>
<organism evidence="6 7">
    <name type="scientific">Amnibacterium flavum</name>
    <dbReference type="NCBI Taxonomy" id="2173173"/>
    <lineage>
        <taxon>Bacteria</taxon>
        <taxon>Bacillati</taxon>
        <taxon>Actinomycetota</taxon>
        <taxon>Actinomycetes</taxon>
        <taxon>Micrococcales</taxon>
        <taxon>Microbacteriaceae</taxon>
        <taxon>Amnibacterium</taxon>
    </lineage>
</organism>
<feature type="DNA-binding region" description="H-T-H motif" evidence="4">
    <location>
        <begin position="43"/>
        <end position="62"/>
    </location>
</feature>
<evidence type="ECO:0000256" key="1">
    <source>
        <dbReference type="ARBA" id="ARBA00023015"/>
    </source>
</evidence>
<evidence type="ECO:0000313" key="6">
    <source>
        <dbReference type="EMBL" id="PVZ93545.1"/>
    </source>
</evidence>
<keyword evidence="7" id="KW-1185">Reference proteome</keyword>
<keyword evidence="1" id="KW-0805">Transcription regulation</keyword>
<sequence length="207" mass="22708">MWPRGDAVAVETPIPPRRPSAAKVRLLEVADRLFYAEGIHTVGIDRIISEAGVTKATFYKQYGSKDRLILEYIRGRDRQVRDSLTETAATSPSAEATLRTLVDAIVADLSRRDFRGCPFLNAAAEFADENHPVRRAIGEHRDWFTEFLESHLQRMGHPTPGAAADELYLLRDGAMGGGYAGDPIAAHTALHRAADRVLAEAKTKSGA</sequence>
<dbReference type="PRINTS" id="PR00455">
    <property type="entry name" value="HTHTETR"/>
</dbReference>
<evidence type="ECO:0000259" key="5">
    <source>
        <dbReference type="PROSITE" id="PS50977"/>
    </source>
</evidence>
<dbReference type="SUPFAM" id="SSF46689">
    <property type="entry name" value="Homeodomain-like"/>
    <property type="match status" value="1"/>
</dbReference>
<keyword evidence="3" id="KW-0804">Transcription</keyword>
<reference evidence="6 7" key="1">
    <citation type="submission" date="2018-05" db="EMBL/GenBank/DDBJ databases">
        <title>Amnibacterium sp. M8JJ-5, whole genome shotgun sequence.</title>
        <authorList>
            <person name="Tuo L."/>
        </authorList>
    </citation>
    <scope>NUCLEOTIDE SEQUENCE [LARGE SCALE GENOMIC DNA]</scope>
    <source>
        <strain evidence="6 7">M8JJ-5</strain>
    </source>
</reference>
<dbReference type="EMBL" id="QEOP01000003">
    <property type="protein sequence ID" value="PVZ93545.1"/>
    <property type="molecule type" value="Genomic_DNA"/>
</dbReference>
<dbReference type="AlphaFoldDB" id="A0A2V1HM65"/>
<dbReference type="Gene3D" id="1.10.357.10">
    <property type="entry name" value="Tetracycline Repressor, domain 2"/>
    <property type="match status" value="1"/>
</dbReference>
<dbReference type="InterPro" id="IPR011075">
    <property type="entry name" value="TetR_C"/>
</dbReference>
<protein>
    <submittedName>
        <fullName evidence="6">TetR/AcrR family transcriptional regulator</fullName>
    </submittedName>
</protein>
<evidence type="ECO:0000256" key="3">
    <source>
        <dbReference type="ARBA" id="ARBA00023163"/>
    </source>
</evidence>
<dbReference type="InterPro" id="IPR036271">
    <property type="entry name" value="Tet_transcr_reg_TetR-rel_C_sf"/>
</dbReference>
<accession>A0A2V1HM65</accession>
<evidence type="ECO:0000256" key="4">
    <source>
        <dbReference type="PROSITE-ProRule" id="PRU00335"/>
    </source>
</evidence>
<evidence type="ECO:0000256" key="2">
    <source>
        <dbReference type="ARBA" id="ARBA00023125"/>
    </source>
</evidence>
<dbReference type="PANTHER" id="PTHR47506:SF1">
    <property type="entry name" value="HTH-TYPE TRANSCRIPTIONAL REGULATOR YJDC"/>
    <property type="match status" value="1"/>
</dbReference>
<gene>
    <name evidence="6" type="ORF">DDQ50_14605</name>
</gene>
<dbReference type="InterPro" id="IPR001647">
    <property type="entry name" value="HTH_TetR"/>
</dbReference>
<comment type="caution">
    <text evidence="6">The sequence shown here is derived from an EMBL/GenBank/DDBJ whole genome shotgun (WGS) entry which is preliminary data.</text>
</comment>
<name>A0A2V1HM65_9MICO</name>
<keyword evidence="2 4" id="KW-0238">DNA-binding</keyword>
<evidence type="ECO:0000313" key="7">
    <source>
        <dbReference type="Proteomes" id="UP000244893"/>
    </source>
</evidence>
<proteinExistence type="predicted"/>